<gene>
    <name evidence="2" type="ORF">A2682_03090</name>
</gene>
<dbReference type="PANTHER" id="PTHR30619:SF1">
    <property type="entry name" value="RECOMBINATION PROTEIN 2"/>
    <property type="match status" value="1"/>
</dbReference>
<dbReference type="PANTHER" id="PTHR30619">
    <property type="entry name" value="DNA INTERNALIZATION/COMPETENCE PROTEIN COMEC/REC2"/>
    <property type="match status" value="1"/>
</dbReference>
<evidence type="ECO:0000313" key="2">
    <source>
        <dbReference type="EMBL" id="OHA49789.1"/>
    </source>
</evidence>
<dbReference type="Pfam" id="PF00753">
    <property type="entry name" value="Lactamase_B"/>
    <property type="match status" value="1"/>
</dbReference>
<evidence type="ECO:0000313" key="3">
    <source>
        <dbReference type="Proteomes" id="UP000178690"/>
    </source>
</evidence>
<dbReference type="InterPro" id="IPR036866">
    <property type="entry name" value="RibonucZ/Hydroxyglut_hydro"/>
</dbReference>
<accession>A0A1G2PPW8</accession>
<dbReference type="SUPFAM" id="SSF56281">
    <property type="entry name" value="Metallo-hydrolase/oxidoreductase"/>
    <property type="match status" value="1"/>
</dbReference>
<dbReference type="InterPro" id="IPR035681">
    <property type="entry name" value="ComA-like_MBL"/>
</dbReference>
<reference evidence="2 3" key="1">
    <citation type="journal article" date="2016" name="Nat. Commun.">
        <title>Thousands of microbial genomes shed light on interconnected biogeochemical processes in an aquifer system.</title>
        <authorList>
            <person name="Anantharaman K."/>
            <person name="Brown C.T."/>
            <person name="Hug L.A."/>
            <person name="Sharon I."/>
            <person name="Castelle C.J."/>
            <person name="Probst A.J."/>
            <person name="Thomas B.C."/>
            <person name="Singh A."/>
            <person name="Wilkins M.J."/>
            <person name="Karaoz U."/>
            <person name="Brodie E.L."/>
            <person name="Williams K.H."/>
            <person name="Hubbard S.S."/>
            <person name="Banfield J.F."/>
        </authorList>
    </citation>
    <scope>NUCLEOTIDE SEQUENCE [LARGE SCALE GENOMIC DNA]</scope>
    <source>
        <strain evidence="3">RIFCSPHIGHO2_01_FULL_58_15</strain>
    </source>
</reference>
<dbReference type="Gene3D" id="3.60.15.10">
    <property type="entry name" value="Ribonuclease Z/Hydroxyacylglutathione hydrolase-like"/>
    <property type="match status" value="1"/>
</dbReference>
<dbReference type="Proteomes" id="UP000178690">
    <property type="component" value="Unassembled WGS sequence"/>
</dbReference>
<protein>
    <recommendedName>
        <fullName evidence="1">Metallo-beta-lactamase domain-containing protein</fullName>
    </recommendedName>
</protein>
<organism evidence="2 3">
    <name type="scientific">Terrybacteria sp. (strain RIFCSPHIGHO2_01_FULL_58_15)</name>
    <dbReference type="NCBI Taxonomy" id="1802363"/>
    <lineage>
        <taxon>Bacteria</taxon>
        <taxon>Candidatus Terryibacteriota</taxon>
    </lineage>
</organism>
<sequence>MEISFRHFLQRHAMLFALAFLVIAASFTWRVALARSGELTVHVLNVGQGDAIFFSLPDGTQALIDGGPDASVLGELSEVMPPWDSSLDLVILTHPDADHVAGLLDVLNRYDVAVIAETGIRKETALSKSWDEAVLREGARVLVVDRPQRIKFGDVAALDLLWPQALRAGEVLDKPNEYAVVSRLVYGEISLLLTADIERWTEGQLVATVPEDLLQSDILKAAHHGSKTSSSEIFLNAVDPEVALISVGEGNRYGHPHASVLARFAQLGIPLVRTDEAGRITIHSDGRIFSVDKEY</sequence>
<proteinExistence type="predicted"/>
<dbReference type="EMBL" id="MHST01000004">
    <property type="protein sequence ID" value="OHA49789.1"/>
    <property type="molecule type" value="Genomic_DNA"/>
</dbReference>
<feature type="domain" description="Metallo-beta-lactamase" evidence="1">
    <location>
        <begin position="48"/>
        <end position="249"/>
    </location>
</feature>
<dbReference type="STRING" id="1802363.A2682_03090"/>
<comment type="caution">
    <text evidence="2">The sequence shown here is derived from an EMBL/GenBank/DDBJ whole genome shotgun (WGS) entry which is preliminary data.</text>
</comment>
<evidence type="ECO:0000259" key="1">
    <source>
        <dbReference type="SMART" id="SM00849"/>
    </source>
</evidence>
<name>A0A1G2PPW8_TERXR</name>
<dbReference type="InterPro" id="IPR052159">
    <property type="entry name" value="Competence_DNA_uptake"/>
</dbReference>
<dbReference type="AlphaFoldDB" id="A0A1G2PPW8"/>
<dbReference type="CDD" id="cd07731">
    <property type="entry name" value="ComA-like_MBL-fold"/>
    <property type="match status" value="1"/>
</dbReference>
<dbReference type="SMART" id="SM00849">
    <property type="entry name" value="Lactamase_B"/>
    <property type="match status" value="1"/>
</dbReference>
<dbReference type="InterPro" id="IPR001279">
    <property type="entry name" value="Metallo-B-lactamas"/>
</dbReference>